<dbReference type="Pfam" id="PF00590">
    <property type="entry name" value="TP_methylase"/>
    <property type="match status" value="1"/>
</dbReference>
<evidence type="ECO:0000256" key="4">
    <source>
        <dbReference type="ARBA" id="ARBA00022679"/>
    </source>
</evidence>
<dbReference type="HAMAP" id="MF_01877">
    <property type="entry name" value="16SrRNA_methyltr_I"/>
    <property type="match status" value="1"/>
</dbReference>
<dbReference type="InterPro" id="IPR014776">
    <property type="entry name" value="4pyrrole_Mease_sub2"/>
</dbReference>
<dbReference type="AlphaFoldDB" id="U4KQN4"/>
<dbReference type="STRING" id="1318466.BN85413080"/>
<dbReference type="NCBIfam" id="TIGR00096">
    <property type="entry name" value="16S rRNA (cytidine(1402)-2'-O)-methyltransferase"/>
    <property type="match status" value="1"/>
</dbReference>
<dbReference type="CDD" id="cd11648">
    <property type="entry name" value="RsmI"/>
    <property type="match status" value="1"/>
</dbReference>
<dbReference type="InterPro" id="IPR014777">
    <property type="entry name" value="4pyrrole_Mease_sub1"/>
</dbReference>
<gene>
    <name evidence="6 8" type="primary">rsmI</name>
    <name evidence="8" type="ORF">BN85413080</name>
</gene>
<evidence type="ECO:0000313" key="9">
    <source>
        <dbReference type="Proteomes" id="UP000032740"/>
    </source>
</evidence>
<comment type="similarity">
    <text evidence="6">Belongs to the methyltransferase superfamily. RsmI family.</text>
</comment>
<dbReference type="SUPFAM" id="SSF53790">
    <property type="entry name" value="Tetrapyrrole methylase"/>
    <property type="match status" value="1"/>
</dbReference>
<dbReference type="GO" id="GO:0070677">
    <property type="term" value="F:rRNA (cytosine-2'-O-)-methyltransferase activity"/>
    <property type="evidence" value="ECO:0007669"/>
    <property type="project" value="UniProtKB-UniRule"/>
</dbReference>
<dbReference type="KEGG" id="apal:BN85413080"/>
<dbReference type="EMBL" id="FO681347">
    <property type="protein sequence ID" value="CCV64885.1"/>
    <property type="molecule type" value="Genomic_DNA"/>
</dbReference>
<keyword evidence="3 6" id="KW-0489">Methyltransferase</keyword>
<dbReference type="Gene3D" id="3.30.950.10">
    <property type="entry name" value="Methyltransferase, Cobalt-precorrin-4 Transmethylase, Domain 2"/>
    <property type="match status" value="1"/>
</dbReference>
<keyword evidence="2 6" id="KW-0698">rRNA processing</keyword>
<keyword evidence="5 6" id="KW-0949">S-adenosyl-L-methionine</keyword>
<sequence length="280" mass="32295">MINQISFKEQKPTLYIVSTPIGNLKDITYRAIEILSSVDYILAEDTRVTDKLLKHYFINKKLISYHEHNKFEKEELILKLLSENNHIALVSDAGTPMISDPGYEITQTVMQNEYPVVAIPGASALLTALITSNIAPMPFIFIGFLPRKQSDQKTFLEKYKSYQEALIIYESPKRIEKTLQVIYEVYGNRKISLARELTKKFETITNGYIEDILKTELNLLGEYVLIIEGNQIEVDYNEITIEAHVLLYIKQGYTEKEALKLVAKDRNVKKSDIYQAYKIK</sequence>
<dbReference type="InterPro" id="IPR000878">
    <property type="entry name" value="4pyrrol_Mease"/>
</dbReference>
<evidence type="ECO:0000256" key="2">
    <source>
        <dbReference type="ARBA" id="ARBA00022552"/>
    </source>
</evidence>
<proteinExistence type="inferred from homology"/>
<evidence type="ECO:0000256" key="5">
    <source>
        <dbReference type="ARBA" id="ARBA00022691"/>
    </source>
</evidence>
<dbReference type="InterPro" id="IPR018063">
    <property type="entry name" value="SAM_MeTrfase_RsmI_CS"/>
</dbReference>
<reference evidence="8 9" key="1">
    <citation type="journal article" date="2013" name="J. Mol. Microbiol. Biotechnol.">
        <title>Analysis of the Complete Genomes of Acholeplasma brassicae , A. palmae and A. laidlawii and Their Comparison to the Obligate Parasites from ' Candidatus Phytoplasma'.</title>
        <authorList>
            <person name="Kube M."/>
            <person name="Siewert C."/>
            <person name="Migdoll A.M."/>
            <person name="Duduk B."/>
            <person name="Holz S."/>
            <person name="Rabus R."/>
            <person name="Seemuller E."/>
            <person name="Mitrovic J."/>
            <person name="Muller I."/>
            <person name="Buttner C."/>
            <person name="Reinhardt R."/>
        </authorList>
    </citation>
    <scope>NUCLEOTIDE SEQUENCE [LARGE SCALE GENOMIC DNA]</scope>
    <source>
        <strain evidence="8 9">J233</strain>
    </source>
</reference>
<evidence type="ECO:0000259" key="7">
    <source>
        <dbReference type="Pfam" id="PF00590"/>
    </source>
</evidence>
<comment type="function">
    <text evidence="6">Catalyzes the 2'-O-methylation of the ribose of cytidine 1402 (C1402) in 16S rRNA.</text>
</comment>
<dbReference type="PIRSF" id="PIRSF005917">
    <property type="entry name" value="MTase_YraL"/>
    <property type="match status" value="1"/>
</dbReference>
<dbReference type="PANTHER" id="PTHR46111:SF1">
    <property type="entry name" value="RIBOSOMAL RNA SMALL SUBUNIT METHYLTRANSFERASE I"/>
    <property type="match status" value="1"/>
</dbReference>
<dbReference type="RefSeq" id="WP_030003768.1">
    <property type="nucleotide sequence ID" value="NC_022538.1"/>
</dbReference>
<dbReference type="HOGENOM" id="CLU_044779_1_0_14"/>
<comment type="subcellular location">
    <subcellularLocation>
        <location evidence="6">Cytoplasm</location>
    </subcellularLocation>
</comment>
<dbReference type="PROSITE" id="PS01296">
    <property type="entry name" value="RSMI"/>
    <property type="match status" value="1"/>
</dbReference>
<dbReference type="PANTHER" id="PTHR46111">
    <property type="entry name" value="RIBOSOMAL RNA SMALL SUBUNIT METHYLTRANSFERASE I"/>
    <property type="match status" value="1"/>
</dbReference>
<comment type="catalytic activity">
    <reaction evidence="6">
        <text>cytidine(1402) in 16S rRNA + S-adenosyl-L-methionine = 2'-O-methylcytidine(1402) in 16S rRNA + S-adenosyl-L-homocysteine + H(+)</text>
        <dbReference type="Rhea" id="RHEA:42924"/>
        <dbReference type="Rhea" id="RHEA-COMP:10285"/>
        <dbReference type="Rhea" id="RHEA-COMP:10286"/>
        <dbReference type="ChEBI" id="CHEBI:15378"/>
        <dbReference type="ChEBI" id="CHEBI:57856"/>
        <dbReference type="ChEBI" id="CHEBI:59789"/>
        <dbReference type="ChEBI" id="CHEBI:74495"/>
        <dbReference type="ChEBI" id="CHEBI:82748"/>
        <dbReference type="EC" id="2.1.1.198"/>
    </reaction>
</comment>
<evidence type="ECO:0000256" key="6">
    <source>
        <dbReference type="HAMAP-Rule" id="MF_01877"/>
    </source>
</evidence>
<dbReference type="Proteomes" id="UP000032740">
    <property type="component" value="Chromosome"/>
</dbReference>
<dbReference type="OrthoDB" id="9809084at2"/>
<organism evidence="8 9">
    <name type="scientific">Alteracholeplasma palmae (strain ATCC 49389 / J233)</name>
    <name type="common">Acholeplasma palmae</name>
    <dbReference type="NCBI Taxonomy" id="1318466"/>
    <lineage>
        <taxon>Bacteria</taxon>
        <taxon>Bacillati</taxon>
        <taxon>Mycoplasmatota</taxon>
        <taxon>Mollicutes</taxon>
        <taxon>Acholeplasmatales</taxon>
        <taxon>Acholeplasmataceae</taxon>
        <taxon>Acholeplasma</taxon>
    </lineage>
</organism>
<name>U4KQN4_ALTPJ</name>
<dbReference type="Gene3D" id="3.40.1010.10">
    <property type="entry name" value="Cobalt-precorrin-4 Transmethylase, Domain 1"/>
    <property type="match status" value="1"/>
</dbReference>
<accession>U4KQN4</accession>
<evidence type="ECO:0000256" key="3">
    <source>
        <dbReference type="ARBA" id="ARBA00022603"/>
    </source>
</evidence>
<keyword evidence="9" id="KW-1185">Reference proteome</keyword>
<dbReference type="InterPro" id="IPR008189">
    <property type="entry name" value="rRNA_ssu_MeTfrase_I"/>
</dbReference>
<dbReference type="EC" id="2.1.1.198" evidence="6"/>
<protein>
    <recommendedName>
        <fullName evidence="6">Ribosomal RNA small subunit methyltransferase I</fullName>
        <ecNumber evidence="6">2.1.1.198</ecNumber>
    </recommendedName>
    <alternativeName>
        <fullName evidence="6">16S rRNA 2'-O-ribose C1402 methyltransferase</fullName>
    </alternativeName>
    <alternativeName>
        <fullName evidence="6">rRNA (cytidine-2'-O-)-methyltransferase RsmI</fullName>
    </alternativeName>
</protein>
<dbReference type="FunFam" id="3.40.1010.10:FF:000007">
    <property type="entry name" value="Ribosomal RNA small subunit methyltransferase I"/>
    <property type="match status" value="1"/>
</dbReference>
<dbReference type="FunFam" id="3.30.950.10:FF:000002">
    <property type="entry name" value="Ribosomal RNA small subunit methyltransferase I"/>
    <property type="match status" value="1"/>
</dbReference>
<dbReference type="GO" id="GO:0005737">
    <property type="term" value="C:cytoplasm"/>
    <property type="evidence" value="ECO:0007669"/>
    <property type="project" value="UniProtKB-SubCell"/>
</dbReference>
<dbReference type="InterPro" id="IPR035996">
    <property type="entry name" value="4pyrrol_Methylase_sf"/>
</dbReference>
<feature type="domain" description="Tetrapyrrole methylase" evidence="7">
    <location>
        <begin position="13"/>
        <end position="212"/>
    </location>
</feature>
<evidence type="ECO:0000256" key="1">
    <source>
        <dbReference type="ARBA" id="ARBA00022490"/>
    </source>
</evidence>
<keyword evidence="1 6" id="KW-0963">Cytoplasm</keyword>
<evidence type="ECO:0000313" key="8">
    <source>
        <dbReference type="EMBL" id="CCV64885.1"/>
    </source>
</evidence>
<keyword evidence="4 6" id="KW-0808">Transferase</keyword>